<accession>A0ABR3SAL6</accession>
<dbReference type="Proteomes" id="UP001521116">
    <property type="component" value="Unassembled WGS sequence"/>
</dbReference>
<dbReference type="Pfam" id="PF01544">
    <property type="entry name" value="CorA"/>
    <property type="match status" value="1"/>
</dbReference>
<keyword evidence="3" id="KW-1185">Reference proteome</keyword>
<protein>
    <submittedName>
        <fullName evidence="2">Uncharacterized protein</fullName>
    </submittedName>
</protein>
<keyword evidence="1" id="KW-1133">Transmembrane helix</keyword>
<keyword evidence="1" id="KW-0812">Transmembrane</keyword>
<evidence type="ECO:0000256" key="1">
    <source>
        <dbReference type="SAM" id="Phobius"/>
    </source>
</evidence>
<dbReference type="Gene3D" id="1.20.58.340">
    <property type="entry name" value="Magnesium transport protein CorA, transmembrane region"/>
    <property type="match status" value="1"/>
</dbReference>
<feature type="transmembrane region" description="Helical" evidence="1">
    <location>
        <begin position="253"/>
        <end position="274"/>
    </location>
</feature>
<dbReference type="EMBL" id="JAJVDC020000313">
    <property type="protein sequence ID" value="KAL1615431.1"/>
    <property type="molecule type" value="Genomic_DNA"/>
</dbReference>
<dbReference type="InterPro" id="IPR002523">
    <property type="entry name" value="MgTranspt_CorA/ZnTranspt_ZntB"/>
</dbReference>
<proteinExistence type="predicted"/>
<comment type="caution">
    <text evidence="2">The sequence shown here is derived from an EMBL/GenBank/DDBJ whole genome shotgun (WGS) entry which is preliminary data.</text>
</comment>
<reference evidence="2 3" key="1">
    <citation type="submission" date="2024-02" db="EMBL/GenBank/DDBJ databases">
        <title>De novo assembly and annotation of 12 fungi associated with fruit tree decline syndrome in Ontario, Canada.</title>
        <authorList>
            <person name="Sulman M."/>
            <person name="Ellouze W."/>
            <person name="Ilyukhin E."/>
        </authorList>
    </citation>
    <scope>NUCLEOTIDE SEQUENCE [LARGE SCALE GENOMIC DNA]</scope>
    <source>
        <strain evidence="2 3">M1-105</strain>
    </source>
</reference>
<gene>
    <name evidence="2" type="ORF">SLS56_011821</name>
</gene>
<evidence type="ECO:0000313" key="2">
    <source>
        <dbReference type="EMBL" id="KAL1615431.1"/>
    </source>
</evidence>
<sequence>MTIITRYDVKTQKSIILLKYRSYNDLPSHLQTGLIEKLKELVRQPSTTKLADNPFALSLFHFSSTIQYYRRAARDPRDTIRKEEKKVHEKSDAVDLRMIHLALASLEQDKIQLNFILELINQLRKQHDRFFRKVKRMPNPDERGWSYVRVEEDLDRFENQVAYFRNSVQDVACRAQRLLDLLFNLSSAKVAEQAMYESASMSTISVVTMLFLPGSFVAGILGTNLFTGPTKPDPSSGDISSGAGRGLYVSDQWWLLLAVIGPVTLLTFMGWHLWKKFTRLKIKQKLLMAEIV</sequence>
<name>A0ABR3SAL6_9PEZI</name>
<organism evidence="2 3">
    <name type="scientific">Neofusicoccum ribis</name>
    <dbReference type="NCBI Taxonomy" id="45134"/>
    <lineage>
        <taxon>Eukaryota</taxon>
        <taxon>Fungi</taxon>
        <taxon>Dikarya</taxon>
        <taxon>Ascomycota</taxon>
        <taxon>Pezizomycotina</taxon>
        <taxon>Dothideomycetes</taxon>
        <taxon>Dothideomycetes incertae sedis</taxon>
        <taxon>Botryosphaeriales</taxon>
        <taxon>Botryosphaeriaceae</taxon>
        <taxon>Neofusicoccum</taxon>
    </lineage>
</organism>
<evidence type="ECO:0000313" key="3">
    <source>
        <dbReference type="Proteomes" id="UP001521116"/>
    </source>
</evidence>
<keyword evidence="1" id="KW-0472">Membrane</keyword>
<feature type="transmembrane region" description="Helical" evidence="1">
    <location>
        <begin position="204"/>
        <end position="226"/>
    </location>
</feature>